<dbReference type="Gene3D" id="2.120.10.80">
    <property type="entry name" value="Kelch-type beta propeller"/>
    <property type="match status" value="1"/>
</dbReference>
<dbReference type="AlphaFoldDB" id="X6L884"/>
<name>X6L884_RETFI</name>
<reference evidence="2 3" key="1">
    <citation type="journal article" date="2013" name="Curr. Biol.">
        <title>The Genome of the Foraminiferan Reticulomyxa filosa.</title>
        <authorList>
            <person name="Glockner G."/>
            <person name="Hulsmann N."/>
            <person name="Schleicher M."/>
            <person name="Noegel A.A."/>
            <person name="Eichinger L."/>
            <person name="Gallinger C."/>
            <person name="Pawlowski J."/>
            <person name="Sierra R."/>
            <person name="Euteneuer U."/>
            <person name="Pillet L."/>
            <person name="Moustafa A."/>
            <person name="Platzer M."/>
            <person name="Groth M."/>
            <person name="Szafranski K."/>
            <person name="Schliwa M."/>
        </authorList>
    </citation>
    <scope>NUCLEOTIDE SEQUENCE [LARGE SCALE GENOMIC DNA]</scope>
</reference>
<proteinExistence type="predicted"/>
<organism evidence="2 3">
    <name type="scientific">Reticulomyxa filosa</name>
    <dbReference type="NCBI Taxonomy" id="46433"/>
    <lineage>
        <taxon>Eukaryota</taxon>
        <taxon>Sar</taxon>
        <taxon>Rhizaria</taxon>
        <taxon>Retaria</taxon>
        <taxon>Foraminifera</taxon>
        <taxon>Monothalamids</taxon>
        <taxon>Reticulomyxidae</taxon>
        <taxon>Reticulomyxa</taxon>
    </lineage>
</organism>
<accession>X6L884</accession>
<gene>
    <name evidence="2" type="ORF">RFI_39837</name>
</gene>
<protein>
    <submittedName>
        <fullName evidence="2">Uncharacterized protein</fullName>
    </submittedName>
</protein>
<dbReference type="SUPFAM" id="SSF117281">
    <property type="entry name" value="Kelch motif"/>
    <property type="match status" value="1"/>
</dbReference>
<keyword evidence="3" id="KW-1185">Reference proteome</keyword>
<keyword evidence="1" id="KW-0175">Coiled coil</keyword>
<feature type="non-terminal residue" evidence="2">
    <location>
        <position position="1"/>
    </location>
</feature>
<dbReference type="EMBL" id="ASPP01048924">
    <property type="protein sequence ID" value="ETN97690.1"/>
    <property type="molecule type" value="Genomic_DNA"/>
</dbReference>
<sequence length="146" mass="16986">KLPVCDDIAPFNYYAYVRINDVILFFGGWNCKNGPDEIISKSVHKYSIRENKWMIFQNTLSSPLDSCVAILSEDNTYVHIIGGSTHVKIEVREWLSEEEMKKGIELKVEEKEKEKKKNEMETIVNKVKKDNDVEHCFITGKLKIIF</sequence>
<comment type="caution">
    <text evidence="2">The sequence shown here is derived from an EMBL/GenBank/DDBJ whole genome shotgun (WGS) entry which is preliminary data.</text>
</comment>
<evidence type="ECO:0000313" key="2">
    <source>
        <dbReference type="EMBL" id="ETN97690.1"/>
    </source>
</evidence>
<dbReference type="InterPro" id="IPR015915">
    <property type="entry name" value="Kelch-typ_b-propeller"/>
</dbReference>
<dbReference type="Proteomes" id="UP000023152">
    <property type="component" value="Unassembled WGS sequence"/>
</dbReference>
<evidence type="ECO:0000313" key="3">
    <source>
        <dbReference type="Proteomes" id="UP000023152"/>
    </source>
</evidence>
<evidence type="ECO:0000256" key="1">
    <source>
        <dbReference type="SAM" id="Coils"/>
    </source>
</evidence>
<feature type="coiled-coil region" evidence="1">
    <location>
        <begin position="101"/>
        <end position="130"/>
    </location>
</feature>